<accession>A0A542ZT81</accession>
<dbReference type="Pfam" id="PF06114">
    <property type="entry name" value="Peptidase_M78"/>
    <property type="match status" value="1"/>
</dbReference>
<evidence type="ECO:0000259" key="1">
    <source>
        <dbReference type="Pfam" id="PF06114"/>
    </source>
</evidence>
<dbReference type="InterPro" id="IPR010359">
    <property type="entry name" value="IrrE_HExxH"/>
</dbReference>
<proteinExistence type="predicted"/>
<reference evidence="2 3" key="1">
    <citation type="submission" date="2019-06" db="EMBL/GenBank/DDBJ databases">
        <title>Sequencing the genomes of 1000 actinobacteria strains.</title>
        <authorList>
            <person name="Klenk H.-P."/>
        </authorList>
    </citation>
    <scope>NUCLEOTIDE SEQUENCE [LARGE SCALE GENOMIC DNA]</scope>
    <source>
        <strain evidence="2 3">DSM 4813</strain>
    </source>
</reference>
<name>A0A542ZT81_RARFA</name>
<gene>
    <name evidence="2" type="ORF">FB461_0024</name>
</gene>
<dbReference type="EMBL" id="VFOS01000001">
    <property type="protein sequence ID" value="TQL63564.1"/>
    <property type="molecule type" value="Genomic_DNA"/>
</dbReference>
<protein>
    <submittedName>
        <fullName evidence="2">Uncharacterized protein DUF955</fullName>
    </submittedName>
</protein>
<dbReference type="Gene3D" id="1.10.10.2910">
    <property type="match status" value="1"/>
</dbReference>
<feature type="domain" description="IrrE N-terminal-like" evidence="1">
    <location>
        <begin position="14"/>
        <end position="118"/>
    </location>
</feature>
<evidence type="ECO:0000313" key="3">
    <source>
        <dbReference type="Proteomes" id="UP000315389"/>
    </source>
</evidence>
<evidence type="ECO:0000313" key="2">
    <source>
        <dbReference type="EMBL" id="TQL63564.1"/>
    </source>
</evidence>
<keyword evidence="3" id="KW-1185">Reference proteome</keyword>
<organism evidence="2 3">
    <name type="scientific">Rarobacter faecitabidus</name>
    <dbReference type="NCBI Taxonomy" id="13243"/>
    <lineage>
        <taxon>Bacteria</taxon>
        <taxon>Bacillati</taxon>
        <taxon>Actinomycetota</taxon>
        <taxon>Actinomycetes</taxon>
        <taxon>Micrococcales</taxon>
        <taxon>Rarobacteraceae</taxon>
        <taxon>Rarobacter</taxon>
    </lineage>
</organism>
<comment type="caution">
    <text evidence="2">The sequence shown here is derived from an EMBL/GenBank/DDBJ whole genome shotgun (WGS) entry which is preliminary data.</text>
</comment>
<dbReference type="Proteomes" id="UP000315389">
    <property type="component" value="Unassembled WGS sequence"/>
</dbReference>
<sequence length="139" mass="15524">MLTVDDLLDLAAHNGVRVRSADLGEISGYYDDDSRCITLDICLATYQVRSTMAHELSHARHRDRPLREPRAHKVREERADAEAARMLISPEAYAMAEAEHGPHAGAIACELGVTRKIVLAFQREAALGRAWTRCDWAEV</sequence>
<dbReference type="AlphaFoldDB" id="A0A542ZT81"/>
<dbReference type="RefSeq" id="WP_170222511.1">
    <property type="nucleotide sequence ID" value="NZ_BAAASV010000002.1"/>
</dbReference>